<comment type="caution">
    <text evidence="2">The sequence shown here is derived from an EMBL/GenBank/DDBJ whole genome shotgun (WGS) entry which is preliminary data.</text>
</comment>
<keyword evidence="3" id="KW-1185">Reference proteome</keyword>
<sequence length="124" mass="12664">MAASLGGTKFSTPAVRQGGNTFTSPAVRQGGQSTGDTRGADTGAALAAANAVMHAASVEATQKIALEAQGRNALGQFTKGESADTARGRETHNNYEAALGTAYKYNRQIPVQSSVLTPLIGRIG</sequence>
<accession>A0ABT9TWZ1</accession>
<dbReference type="Proteomes" id="UP001244563">
    <property type="component" value="Unassembled WGS sequence"/>
</dbReference>
<dbReference type="EMBL" id="JAUSSW010000027">
    <property type="protein sequence ID" value="MDQ0104892.1"/>
    <property type="molecule type" value="Genomic_DNA"/>
</dbReference>
<reference evidence="2 3" key="1">
    <citation type="submission" date="2023-07" db="EMBL/GenBank/DDBJ databases">
        <title>Sorghum-associated microbial communities from plants grown in Nebraska, USA.</title>
        <authorList>
            <person name="Schachtman D."/>
        </authorList>
    </citation>
    <scope>NUCLEOTIDE SEQUENCE [LARGE SCALE GENOMIC DNA]</scope>
    <source>
        <strain evidence="2 3">CC523</strain>
    </source>
</reference>
<protein>
    <submittedName>
        <fullName evidence="2">Uncharacterized protein</fullName>
    </submittedName>
</protein>
<gene>
    <name evidence="2" type="ORF">J2T10_004568</name>
</gene>
<organism evidence="2 3">
    <name type="scientific">Paenarthrobacter nicotinovorans</name>
    <name type="common">Arthrobacter nicotinovorans</name>
    <dbReference type="NCBI Taxonomy" id="29320"/>
    <lineage>
        <taxon>Bacteria</taxon>
        <taxon>Bacillati</taxon>
        <taxon>Actinomycetota</taxon>
        <taxon>Actinomycetes</taxon>
        <taxon>Micrococcales</taxon>
        <taxon>Micrococcaceae</taxon>
        <taxon>Paenarthrobacter</taxon>
    </lineage>
</organism>
<evidence type="ECO:0000313" key="2">
    <source>
        <dbReference type="EMBL" id="MDQ0104892.1"/>
    </source>
</evidence>
<feature type="compositionally biased region" description="Polar residues" evidence="1">
    <location>
        <begin position="18"/>
        <end position="36"/>
    </location>
</feature>
<evidence type="ECO:0000256" key="1">
    <source>
        <dbReference type="SAM" id="MobiDB-lite"/>
    </source>
</evidence>
<proteinExistence type="predicted"/>
<feature type="region of interest" description="Disordered" evidence="1">
    <location>
        <begin position="1"/>
        <end position="40"/>
    </location>
</feature>
<evidence type="ECO:0000313" key="3">
    <source>
        <dbReference type="Proteomes" id="UP001244563"/>
    </source>
</evidence>
<name>A0ABT9TWZ1_PAENI</name>
<dbReference type="RefSeq" id="WP_064723810.1">
    <property type="nucleotide sequence ID" value="NZ_BDDW01000029.1"/>
</dbReference>